<feature type="coiled-coil region" evidence="1">
    <location>
        <begin position="53"/>
        <end position="107"/>
    </location>
</feature>
<organism evidence="3 4">
    <name type="scientific">Cupriavidus necator (strain ATCC 43291 / DSM 13513 / CCUG 52238 / LMG 8453 / N-1)</name>
    <name type="common">Ralstonia eutropha</name>
    <dbReference type="NCBI Taxonomy" id="1042878"/>
    <lineage>
        <taxon>Bacteria</taxon>
        <taxon>Pseudomonadati</taxon>
        <taxon>Pseudomonadota</taxon>
        <taxon>Betaproteobacteria</taxon>
        <taxon>Burkholderiales</taxon>
        <taxon>Burkholderiaceae</taxon>
        <taxon>Cupriavidus</taxon>
    </lineage>
</organism>
<feature type="compositionally biased region" description="Polar residues" evidence="2">
    <location>
        <begin position="130"/>
        <end position="142"/>
    </location>
</feature>
<reference evidence="3 4" key="1">
    <citation type="journal article" date="2011" name="J. Bacteriol.">
        <title>Complete genome sequence of the type strain Cupriavidus necator N-1.</title>
        <authorList>
            <person name="Poehlein A."/>
            <person name="Kusian B."/>
            <person name="Friedrich B."/>
            <person name="Daniel R."/>
            <person name="Bowien B."/>
        </authorList>
    </citation>
    <scope>NUCLEOTIDE SEQUENCE [LARGE SCALE GENOMIC DNA]</scope>
    <source>
        <strain evidence="4">ATCC 43291 / DSM 13513 / CCUG 52238 / LMG 8453 / N-1</strain>
        <plasmid evidence="3 4">pBB1</plasmid>
    </source>
</reference>
<accession>F8GXK3</accession>
<name>F8GXK3_CUPNN</name>
<dbReference type="AlphaFoldDB" id="F8GXK3"/>
<sequence>MGIMTWTISNEIASQKISEIGLLRFSARPAAVVLTSSHDFGMCDSAIPQAETRARLEAQATALTDRLAAAEQAQRRQMLELEAGTELAAAQRRAEAEAALARQLLAEMRVALHERDGGGRWRGKVRGQSPAVNEAQNPQKQE</sequence>
<dbReference type="Proteomes" id="UP000006798">
    <property type="component" value="Plasmid pBB1"/>
</dbReference>
<evidence type="ECO:0000256" key="1">
    <source>
        <dbReference type="SAM" id="Coils"/>
    </source>
</evidence>
<evidence type="ECO:0000256" key="2">
    <source>
        <dbReference type="SAM" id="MobiDB-lite"/>
    </source>
</evidence>
<geneLocation type="plasmid" evidence="3 4">
    <name>pBB1</name>
</geneLocation>
<keyword evidence="1" id="KW-0175">Coiled coil</keyword>
<keyword evidence="3" id="KW-0614">Plasmid</keyword>
<proteinExistence type="predicted"/>
<gene>
    <name evidence="3" type="ordered locus">CNE_BB1p06530</name>
</gene>
<dbReference type="HOGENOM" id="CLU_1812551_0_0_4"/>
<evidence type="ECO:0000313" key="3">
    <source>
        <dbReference type="EMBL" id="AEI82073.1"/>
    </source>
</evidence>
<feature type="region of interest" description="Disordered" evidence="2">
    <location>
        <begin position="116"/>
        <end position="142"/>
    </location>
</feature>
<protein>
    <submittedName>
        <fullName evidence="3">Uncharacterized protein</fullName>
    </submittedName>
</protein>
<dbReference type="EMBL" id="CP002879">
    <property type="protein sequence ID" value="AEI82073.1"/>
    <property type="molecule type" value="Genomic_DNA"/>
</dbReference>
<evidence type="ECO:0000313" key="4">
    <source>
        <dbReference type="Proteomes" id="UP000006798"/>
    </source>
</evidence>
<dbReference type="KEGG" id="cnc:CNE_BB1p06530"/>